<keyword evidence="11" id="KW-1185">Reference proteome</keyword>
<evidence type="ECO:0000256" key="4">
    <source>
        <dbReference type="ARBA" id="ARBA00022729"/>
    </source>
</evidence>
<dbReference type="InterPro" id="IPR026960">
    <property type="entry name" value="RVT-Znf"/>
</dbReference>
<evidence type="ECO:0000313" key="10">
    <source>
        <dbReference type="EMBL" id="GJT17104.1"/>
    </source>
</evidence>
<dbReference type="InterPro" id="IPR036514">
    <property type="entry name" value="SGNH_hydro_sf"/>
</dbReference>
<dbReference type="Pfam" id="PF13966">
    <property type="entry name" value="zf-RVT"/>
    <property type="match status" value="1"/>
</dbReference>
<organism evidence="10 11">
    <name type="scientific">Tanacetum coccineum</name>
    <dbReference type="NCBI Taxonomy" id="301880"/>
    <lineage>
        <taxon>Eukaryota</taxon>
        <taxon>Viridiplantae</taxon>
        <taxon>Streptophyta</taxon>
        <taxon>Embryophyta</taxon>
        <taxon>Tracheophyta</taxon>
        <taxon>Spermatophyta</taxon>
        <taxon>Magnoliopsida</taxon>
        <taxon>eudicotyledons</taxon>
        <taxon>Gunneridae</taxon>
        <taxon>Pentapetalae</taxon>
        <taxon>asterids</taxon>
        <taxon>campanulids</taxon>
        <taxon>Asterales</taxon>
        <taxon>Asteraceae</taxon>
        <taxon>Asteroideae</taxon>
        <taxon>Anthemideae</taxon>
        <taxon>Anthemidinae</taxon>
        <taxon>Tanacetum</taxon>
    </lineage>
</organism>
<evidence type="ECO:0000256" key="2">
    <source>
        <dbReference type="ARBA" id="ARBA00008668"/>
    </source>
</evidence>
<evidence type="ECO:0000256" key="6">
    <source>
        <dbReference type="ARBA" id="ARBA00022963"/>
    </source>
</evidence>
<comment type="subcellular location">
    <subcellularLocation>
        <location evidence="1">Secreted</location>
    </subcellularLocation>
</comment>
<reference evidence="10" key="1">
    <citation type="journal article" date="2022" name="Int. J. Mol. Sci.">
        <title>Draft Genome of Tanacetum Coccineum: Genomic Comparison of Closely Related Tanacetum-Family Plants.</title>
        <authorList>
            <person name="Yamashiro T."/>
            <person name="Shiraishi A."/>
            <person name="Nakayama K."/>
            <person name="Satake H."/>
        </authorList>
    </citation>
    <scope>NUCLEOTIDE SEQUENCE</scope>
</reference>
<evidence type="ECO:0000313" key="11">
    <source>
        <dbReference type="Proteomes" id="UP001151760"/>
    </source>
</evidence>
<comment type="caution">
    <text evidence="10">The sequence shown here is derived from an EMBL/GenBank/DDBJ whole genome shotgun (WGS) entry which is preliminary data.</text>
</comment>
<dbReference type="Gene3D" id="3.40.50.1110">
    <property type="entry name" value="SGNH hydrolase"/>
    <property type="match status" value="1"/>
</dbReference>
<keyword evidence="10" id="KW-0695">RNA-directed DNA polymerase</keyword>
<name>A0ABQ5BS76_9ASTR</name>
<keyword evidence="4 8" id="KW-0732">Signal</keyword>
<keyword evidence="10" id="KW-0548">Nucleotidyltransferase</keyword>
<dbReference type="Proteomes" id="UP001151760">
    <property type="component" value="Unassembled WGS sequence"/>
</dbReference>
<dbReference type="GO" id="GO:0003964">
    <property type="term" value="F:RNA-directed DNA polymerase activity"/>
    <property type="evidence" value="ECO:0007669"/>
    <property type="project" value="UniProtKB-KW"/>
</dbReference>
<gene>
    <name evidence="10" type="ORF">Tco_0875810</name>
</gene>
<sequence>MAIYHVFGILVQFGIVAVFAKPQVPCYFIFGDSLVDSGNNNELVTKAKANYLPYGIDFPQGATGRFTNGRTMADIIDKGGLGIGSLYSLKHTLIQKWRWRFLTNLHALWARLITAIHGRNSDSTTFFSHIKTNGVWPRIVGSINSMHEKNHIPLSSMKRQVNNGSYTKFWYDSWAGSTPLKSLFPRLFHLAVNKDCLVRDYWNNGWCLNWIRNISSGPNVSHLHTLQNILSTITLNDSEDVWTWSVGGSTFTVKSARYRIDQGFLPDHGHVTRWNNLIPKKINIFIWRALRDRLPSRWNLSRKGIEMNSLNCPICD</sequence>
<feature type="signal peptide" evidence="8">
    <location>
        <begin position="1"/>
        <end position="20"/>
    </location>
</feature>
<keyword evidence="6" id="KW-0442">Lipid degradation</keyword>
<protein>
    <submittedName>
        <fullName evidence="10">RNA-directed DNA polymerase, eukaryota, reverse transcriptase zinc-binding domain protein</fullName>
    </submittedName>
</protein>
<comment type="similarity">
    <text evidence="2">Belongs to the 'GDSL' lipolytic enzyme family.</text>
</comment>
<dbReference type="PANTHER" id="PTHR45650:SF9">
    <property type="entry name" value="SGNH HYDROLASE-TYPE ESTERASE DOMAIN-CONTAINING PROTEIN"/>
    <property type="match status" value="1"/>
</dbReference>
<dbReference type="EMBL" id="BQNB010013530">
    <property type="protein sequence ID" value="GJT17104.1"/>
    <property type="molecule type" value="Genomic_DNA"/>
</dbReference>
<keyword evidence="3" id="KW-0964">Secreted</keyword>
<keyword evidence="7" id="KW-0443">Lipid metabolism</keyword>
<keyword evidence="10" id="KW-0808">Transferase</keyword>
<accession>A0ABQ5BS76</accession>
<proteinExistence type="inferred from homology"/>
<feature type="domain" description="Reverse transcriptase zinc-binding" evidence="9">
    <location>
        <begin position="252"/>
        <end position="316"/>
    </location>
</feature>
<evidence type="ECO:0000256" key="7">
    <source>
        <dbReference type="ARBA" id="ARBA00023098"/>
    </source>
</evidence>
<dbReference type="InterPro" id="IPR051238">
    <property type="entry name" value="GDSL_esterase/lipase"/>
</dbReference>
<evidence type="ECO:0000259" key="9">
    <source>
        <dbReference type="Pfam" id="PF13966"/>
    </source>
</evidence>
<evidence type="ECO:0000256" key="1">
    <source>
        <dbReference type="ARBA" id="ARBA00004613"/>
    </source>
</evidence>
<keyword evidence="5" id="KW-0378">Hydrolase</keyword>
<dbReference type="PANTHER" id="PTHR45650">
    <property type="entry name" value="GDSL-LIKE LIPASE/ACYLHYDROLASE-RELATED"/>
    <property type="match status" value="1"/>
</dbReference>
<evidence type="ECO:0000256" key="5">
    <source>
        <dbReference type="ARBA" id="ARBA00022801"/>
    </source>
</evidence>
<evidence type="ECO:0000256" key="8">
    <source>
        <dbReference type="SAM" id="SignalP"/>
    </source>
</evidence>
<reference evidence="10" key="2">
    <citation type="submission" date="2022-01" db="EMBL/GenBank/DDBJ databases">
        <authorList>
            <person name="Yamashiro T."/>
            <person name="Shiraishi A."/>
            <person name="Satake H."/>
            <person name="Nakayama K."/>
        </authorList>
    </citation>
    <scope>NUCLEOTIDE SEQUENCE</scope>
</reference>
<evidence type="ECO:0000256" key="3">
    <source>
        <dbReference type="ARBA" id="ARBA00022525"/>
    </source>
</evidence>
<feature type="chain" id="PRO_5045945275" evidence="8">
    <location>
        <begin position="21"/>
        <end position="316"/>
    </location>
</feature>